<feature type="region of interest" description="Disordered" evidence="4">
    <location>
        <begin position="203"/>
        <end position="229"/>
    </location>
</feature>
<evidence type="ECO:0000256" key="1">
    <source>
        <dbReference type="ARBA" id="ARBA00022737"/>
    </source>
</evidence>
<organism evidence="6 7">
    <name type="scientific">Chloracidobacterium sp. N</name>
    <dbReference type="NCBI Taxonomy" id="2821540"/>
    <lineage>
        <taxon>Bacteria</taxon>
        <taxon>Pseudomonadati</taxon>
        <taxon>Acidobacteriota</taxon>
        <taxon>Terriglobia</taxon>
        <taxon>Terriglobales</taxon>
        <taxon>Acidobacteriaceae</taxon>
        <taxon>Chloracidobacterium</taxon>
        <taxon>Chloracidobacterium aggregatum</taxon>
    </lineage>
</organism>
<dbReference type="Pfam" id="PF00004">
    <property type="entry name" value="AAA"/>
    <property type="match status" value="2"/>
</dbReference>
<dbReference type="SUPFAM" id="SSF52540">
    <property type="entry name" value="P-loop containing nucleoside triphosphate hydrolases"/>
    <property type="match status" value="2"/>
</dbReference>
<feature type="repeat" description="TPR" evidence="3">
    <location>
        <begin position="83"/>
        <end position="116"/>
    </location>
</feature>
<keyword evidence="1" id="KW-0677">Repeat</keyword>
<reference evidence="6 7" key="1">
    <citation type="submission" date="2021-03" db="EMBL/GenBank/DDBJ databases">
        <title>Genomic and phenotypic characterization of Chloracidobacterium isolates provides evidence for multiple species.</title>
        <authorList>
            <person name="Saini M.K."/>
            <person name="Costas A.M.G."/>
            <person name="Tank M."/>
            <person name="Bryant D.A."/>
        </authorList>
    </citation>
    <scope>NUCLEOTIDE SEQUENCE [LARGE SCALE GENOMIC DNA]</scope>
    <source>
        <strain evidence="6 7">N</strain>
    </source>
</reference>
<feature type="compositionally biased region" description="Low complexity" evidence="4">
    <location>
        <begin position="203"/>
        <end position="219"/>
    </location>
</feature>
<gene>
    <name evidence="6" type="ORF">J8C05_03765</name>
</gene>
<accession>A0ABX8B0R3</accession>
<dbReference type="Pfam" id="PF13181">
    <property type="entry name" value="TPR_8"/>
    <property type="match status" value="1"/>
</dbReference>
<feature type="domain" description="AAA+ ATPase" evidence="5">
    <location>
        <begin position="509"/>
        <end position="648"/>
    </location>
</feature>
<dbReference type="InterPro" id="IPR013105">
    <property type="entry name" value="TPR_2"/>
</dbReference>
<feature type="domain" description="AAA+ ATPase" evidence="5">
    <location>
        <begin position="259"/>
        <end position="396"/>
    </location>
</feature>
<dbReference type="CDD" id="cd19481">
    <property type="entry name" value="RecA-like_protease"/>
    <property type="match status" value="1"/>
</dbReference>
<dbReference type="Gene3D" id="1.25.40.10">
    <property type="entry name" value="Tetratricopeptide repeat domain"/>
    <property type="match status" value="2"/>
</dbReference>
<dbReference type="InterPro" id="IPR003959">
    <property type="entry name" value="ATPase_AAA_core"/>
</dbReference>
<dbReference type="PANTHER" id="PTHR23077">
    <property type="entry name" value="AAA-FAMILY ATPASE"/>
    <property type="match status" value="1"/>
</dbReference>
<protein>
    <submittedName>
        <fullName evidence="6">AAA family ATPase</fullName>
    </submittedName>
</protein>
<dbReference type="SMART" id="SM00028">
    <property type="entry name" value="TPR"/>
    <property type="match status" value="4"/>
</dbReference>
<evidence type="ECO:0000313" key="6">
    <source>
        <dbReference type="EMBL" id="QUV94573.1"/>
    </source>
</evidence>
<dbReference type="InterPro" id="IPR027417">
    <property type="entry name" value="P-loop_NTPase"/>
</dbReference>
<dbReference type="InterPro" id="IPR011990">
    <property type="entry name" value="TPR-like_helical_dom_sf"/>
</dbReference>
<dbReference type="Gene3D" id="3.40.50.300">
    <property type="entry name" value="P-loop containing nucleotide triphosphate hydrolases"/>
    <property type="match status" value="2"/>
</dbReference>
<dbReference type="EMBL" id="CP072642">
    <property type="protein sequence ID" value="QUV94573.1"/>
    <property type="molecule type" value="Genomic_DNA"/>
</dbReference>
<keyword evidence="2 3" id="KW-0802">TPR repeat</keyword>
<dbReference type="InterPro" id="IPR019734">
    <property type="entry name" value="TPR_rpt"/>
</dbReference>
<feature type="repeat" description="TPR" evidence="3">
    <location>
        <begin position="42"/>
        <end position="75"/>
    </location>
</feature>
<dbReference type="RefSeq" id="WP_211422855.1">
    <property type="nucleotide sequence ID" value="NZ_CP072642.1"/>
</dbReference>
<dbReference type="Pfam" id="PF17862">
    <property type="entry name" value="AAA_lid_3"/>
    <property type="match status" value="2"/>
</dbReference>
<dbReference type="SMART" id="SM00382">
    <property type="entry name" value="AAA"/>
    <property type="match status" value="2"/>
</dbReference>
<dbReference type="InterPro" id="IPR050168">
    <property type="entry name" value="AAA_ATPase_domain"/>
</dbReference>
<name>A0ABX8B0R3_9BACT</name>
<evidence type="ECO:0000256" key="4">
    <source>
        <dbReference type="SAM" id="MobiDB-lite"/>
    </source>
</evidence>
<feature type="repeat" description="TPR" evidence="3">
    <location>
        <begin position="158"/>
        <end position="191"/>
    </location>
</feature>
<sequence>MGWRAHAIVEVEPPRRLYPHAGQQAVVHLAFVTPEAMDIAEARAANLRGNEHLQRGDYAAAIAAYREAIACDPHARAYPRERGIIHANLAYALSLAGDLDAACEAYHTAIRLEPRRGTYHNELGDVLFRLQDWSAALAAYHRAAQSETFLRAYPESPGLIQYNLGLTYGELGDREAARRHFAEALRREPKNETYRVALESLGPWPSSAPSSAPATPSAAQPRGRPTFAQVGGCHEAKQTIAQAVRIVLEAERAAQYRIHLNGILLIGGPGSGKTFLAEATAGEFQLPLVRVTLSEVTSKWSGEGVERLRQVFEQAAQRAPCLLFFDDFEGLAANLRDTESNIEHRRFLEAFLQHIEQIRQKPGVVLMAATSQPDVLDAAMVRPGRFDWRVTLHPPEVNERRAMLENLLHARPIGDINYEHWAQRTAGCTAADLARLVNTAALEAFAANQPIADHHLAAALSKFEASERFVGTRRAWSDIVLTEEVRAAFRLIQYLLENPDAGQSFGLTPPRGAVLYGPPGTGKTTLARVLAHEARCSFYAVTPSDIYAKWAGESERRVTELFQRARAHRPSIIFFDEADALFGARSAAAAEAAPHVNRVLNQFLAEMDGLRANDRLFILAATNRLDLIDPAMLRAGRLSEKIHVPLPVQEQRLALFRLFTRTMQLDPSVRLEELAAATAGKSGADIEELCHAAARVAFLRYVDRSVPSPQPLVTGEDFQAAMSLLGIAVSPSSSPSATEKRSAPTSTLLTEEVALMS</sequence>
<dbReference type="InterPro" id="IPR003593">
    <property type="entry name" value="AAA+_ATPase"/>
</dbReference>
<dbReference type="SUPFAM" id="SSF48452">
    <property type="entry name" value="TPR-like"/>
    <property type="match status" value="1"/>
</dbReference>
<dbReference type="Gene3D" id="1.10.8.60">
    <property type="match status" value="2"/>
</dbReference>
<proteinExistence type="predicted"/>
<dbReference type="Pfam" id="PF13432">
    <property type="entry name" value="TPR_16"/>
    <property type="match status" value="1"/>
</dbReference>
<evidence type="ECO:0000256" key="3">
    <source>
        <dbReference type="PROSITE-ProRule" id="PRU00339"/>
    </source>
</evidence>
<keyword evidence="7" id="KW-1185">Reference proteome</keyword>
<evidence type="ECO:0000256" key="2">
    <source>
        <dbReference type="ARBA" id="ARBA00022803"/>
    </source>
</evidence>
<dbReference type="PROSITE" id="PS50005">
    <property type="entry name" value="TPR"/>
    <property type="match status" value="3"/>
</dbReference>
<evidence type="ECO:0000259" key="5">
    <source>
        <dbReference type="SMART" id="SM00382"/>
    </source>
</evidence>
<dbReference type="InterPro" id="IPR041569">
    <property type="entry name" value="AAA_lid_3"/>
</dbReference>
<dbReference type="Pfam" id="PF07719">
    <property type="entry name" value="TPR_2"/>
    <property type="match status" value="1"/>
</dbReference>
<dbReference type="Proteomes" id="UP000677668">
    <property type="component" value="Chromosome 1"/>
</dbReference>
<evidence type="ECO:0000313" key="7">
    <source>
        <dbReference type="Proteomes" id="UP000677668"/>
    </source>
</evidence>